<evidence type="ECO:0000256" key="1">
    <source>
        <dbReference type="SAM" id="MobiDB-lite"/>
    </source>
</evidence>
<feature type="region of interest" description="Disordered" evidence="1">
    <location>
        <begin position="84"/>
        <end position="105"/>
    </location>
</feature>
<evidence type="ECO:0000313" key="4">
    <source>
        <dbReference type="Proteomes" id="UP001233999"/>
    </source>
</evidence>
<proteinExistence type="predicted"/>
<protein>
    <submittedName>
        <fullName evidence="3">Uncharacterized protein</fullName>
    </submittedName>
</protein>
<reference evidence="3" key="2">
    <citation type="submission" date="2023-05" db="EMBL/GenBank/DDBJ databases">
        <authorList>
            <person name="Fouks B."/>
        </authorList>
    </citation>
    <scope>NUCLEOTIDE SEQUENCE</scope>
    <source>
        <strain evidence="3">Stay&amp;Tobe</strain>
        <tissue evidence="3">Testes</tissue>
    </source>
</reference>
<accession>A0AAD7ZTV4</accession>
<evidence type="ECO:0000313" key="3">
    <source>
        <dbReference type="EMBL" id="KAJ9586626.1"/>
    </source>
</evidence>
<organism evidence="3 4">
    <name type="scientific">Diploptera punctata</name>
    <name type="common">Pacific beetle cockroach</name>
    <dbReference type="NCBI Taxonomy" id="6984"/>
    <lineage>
        <taxon>Eukaryota</taxon>
        <taxon>Metazoa</taxon>
        <taxon>Ecdysozoa</taxon>
        <taxon>Arthropoda</taxon>
        <taxon>Hexapoda</taxon>
        <taxon>Insecta</taxon>
        <taxon>Pterygota</taxon>
        <taxon>Neoptera</taxon>
        <taxon>Polyneoptera</taxon>
        <taxon>Dictyoptera</taxon>
        <taxon>Blattodea</taxon>
        <taxon>Blaberoidea</taxon>
        <taxon>Blaberidae</taxon>
        <taxon>Diplopterinae</taxon>
        <taxon>Diploptera</taxon>
    </lineage>
</organism>
<feature type="compositionally biased region" description="Polar residues" evidence="1">
    <location>
        <begin position="51"/>
        <end position="67"/>
    </location>
</feature>
<sequence>MTCLTVILLLTCFSIALGAPSSSLDAKHNAEKVTHVIGPLSVTSSSEFDILTNSSSDDSGNTRQQRQTTHDVILEDLKSLSSKLSETYDSQKPLRRSKRQAKDKAHLTVVSLDGNIDQVNLGPLRASLNK</sequence>
<feature type="chain" id="PRO_5042256331" evidence="2">
    <location>
        <begin position="19"/>
        <end position="130"/>
    </location>
</feature>
<gene>
    <name evidence="3" type="ORF">L9F63_019776</name>
</gene>
<name>A0AAD7ZTV4_DIPPU</name>
<dbReference type="Proteomes" id="UP001233999">
    <property type="component" value="Unassembled WGS sequence"/>
</dbReference>
<reference evidence="3" key="1">
    <citation type="journal article" date="2023" name="IScience">
        <title>Live-bearing cockroach genome reveals convergent evolutionary mechanisms linked to viviparity in insects and beyond.</title>
        <authorList>
            <person name="Fouks B."/>
            <person name="Harrison M.C."/>
            <person name="Mikhailova A.A."/>
            <person name="Marchal E."/>
            <person name="English S."/>
            <person name="Carruthers M."/>
            <person name="Jennings E.C."/>
            <person name="Chiamaka E.L."/>
            <person name="Frigard R.A."/>
            <person name="Pippel M."/>
            <person name="Attardo G.M."/>
            <person name="Benoit J.B."/>
            <person name="Bornberg-Bauer E."/>
            <person name="Tobe S.S."/>
        </authorList>
    </citation>
    <scope>NUCLEOTIDE SEQUENCE</scope>
    <source>
        <strain evidence="3">Stay&amp;Tobe</strain>
    </source>
</reference>
<keyword evidence="4" id="KW-1185">Reference proteome</keyword>
<feature type="region of interest" description="Disordered" evidence="1">
    <location>
        <begin position="51"/>
        <end position="72"/>
    </location>
</feature>
<keyword evidence="2" id="KW-0732">Signal</keyword>
<feature type="signal peptide" evidence="2">
    <location>
        <begin position="1"/>
        <end position="18"/>
    </location>
</feature>
<evidence type="ECO:0000256" key="2">
    <source>
        <dbReference type="SAM" id="SignalP"/>
    </source>
</evidence>
<dbReference type="AlphaFoldDB" id="A0AAD7ZTV4"/>
<comment type="caution">
    <text evidence="3">The sequence shown here is derived from an EMBL/GenBank/DDBJ whole genome shotgun (WGS) entry which is preliminary data.</text>
</comment>
<dbReference type="EMBL" id="JASPKZ010006856">
    <property type="protein sequence ID" value="KAJ9586626.1"/>
    <property type="molecule type" value="Genomic_DNA"/>
</dbReference>